<dbReference type="Pfam" id="PF08543">
    <property type="entry name" value="Phos_pyr_kin"/>
    <property type="match status" value="1"/>
</dbReference>
<dbReference type="Gene3D" id="3.40.1190.20">
    <property type="match status" value="1"/>
</dbReference>
<dbReference type="EMBL" id="VKKG01000006">
    <property type="protein sequence ID" value="TRY17136.1"/>
    <property type="molecule type" value="Genomic_DNA"/>
</dbReference>
<evidence type="ECO:0000259" key="6">
    <source>
        <dbReference type="Pfam" id="PF03070"/>
    </source>
</evidence>
<comment type="catalytic activity">
    <reaction evidence="1">
        <text>4-amino-5-hydroxymethyl-2-methylpyrimidine + ATP = 4-amino-2-methyl-5-(phosphooxymethyl)pyrimidine + ADP + H(+)</text>
        <dbReference type="Rhea" id="RHEA:23096"/>
        <dbReference type="ChEBI" id="CHEBI:15378"/>
        <dbReference type="ChEBI" id="CHEBI:16892"/>
        <dbReference type="ChEBI" id="CHEBI:30616"/>
        <dbReference type="ChEBI" id="CHEBI:58354"/>
        <dbReference type="ChEBI" id="CHEBI:456216"/>
        <dbReference type="EC" id="2.7.1.49"/>
    </reaction>
</comment>
<dbReference type="AlphaFoldDB" id="A0A553JXG4"/>
<dbReference type="InterPro" id="IPR016084">
    <property type="entry name" value="Haem_Oase-like_multi-hlx"/>
</dbReference>
<comment type="catalytic activity">
    <reaction evidence="2">
        <text>4-amino-2-methyl-5-(phosphooxymethyl)pyrimidine + ATP = 4-amino-2-methyl-5-(diphosphooxymethyl)pyrimidine + ADP</text>
        <dbReference type="Rhea" id="RHEA:19893"/>
        <dbReference type="ChEBI" id="CHEBI:30616"/>
        <dbReference type="ChEBI" id="CHEBI:57841"/>
        <dbReference type="ChEBI" id="CHEBI:58354"/>
        <dbReference type="ChEBI" id="CHEBI:456216"/>
        <dbReference type="EC" id="2.7.4.7"/>
    </reaction>
</comment>
<dbReference type="InterPro" id="IPR004399">
    <property type="entry name" value="HMP/HMP-P_kinase_dom"/>
</dbReference>
<dbReference type="Proteomes" id="UP000317638">
    <property type="component" value="Unassembled WGS sequence"/>
</dbReference>
<evidence type="ECO:0000256" key="1">
    <source>
        <dbReference type="ARBA" id="ARBA00000151"/>
    </source>
</evidence>
<dbReference type="GO" id="GO:0009229">
    <property type="term" value="P:thiamine diphosphate biosynthetic process"/>
    <property type="evidence" value="ECO:0007669"/>
    <property type="project" value="UniProtKB-UniPathway"/>
</dbReference>
<comment type="function">
    <text evidence="3">Catalyzes the phosphorylation of hydroxymethylpyrimidine phosphate (HMP-P) to HMP-PP, and of HMP to HMP-P.</text>
</comment>
<dbReference type="Gene3D" id="1.20.910.10">
    <property type="entry name" value="Heme oxygenase-like"/>
    <property type="match status" value="1"/>
</dbReference>
<dbReference type="CDD" id="cd19365">
    <property type="entry name" value="TenA_C-like"/>
    <property type="match status" value="1"/>
</dbReference>
<name>A0A553JXG4_9ACTN</name>
<dbReference type="CDD" id="cd01169">
    <property type="entry name" value="HMPP_kinase"/>
    <property type="match status" value="1"/>
</dbReference>
<dbReference type="Pfam" id="PF03070">
    <property type="entry name" value="TENA_THI-4"/>
    <property type="match status" value="1"/>
</dbReference>
<protein>
    <submittedName>
        <fullName evidence="8">Bifunctional hydroxymethylpyrimidine kinase/phosphomethylpyrimidine kinase</fullName>
    </submittedName>
</protein>
<feature type="domain" description="Thiaminase-2/PQQC" evidence="6">
    <location>
        <begin position="331"/>
        <end position="515"/>
    </location>
</feature>
<keyword evidence="8" id="KW-0808">Transferase</keyword>
<dbReference type="InterPro" id="IPR029056">
    <property type="entry name" value="Ribokinase-like"/>
</dbReference>
<dbReference type="NCBIfam" id="TIGR00097">
    <property type="entry name" value="HMP-P_kinase"/>
    <property type="match status" value="1"/>
</dbReference>
<dbReference type="SUPFAM" id="SSF48613">
    <property type="entry name" value="Heme oxygenase-like"/>
    <property type="match status" value="1"/>
</dbReference>
<evidence type="ECO:0000259" key="7">
    <source>
        <dbReference type="Pfam" id="PF08543"/>
    </source>
</evidence>
<dbReference type="OrthoDB" id="34166at2"/>
<dbReference type="GO" id="GO:0008902">
    <property type="term" value="F:hydroxymethylpyrimidine kinase activity"/>
    <property type="evidence" value="ECO:0007669"/>
    <property type="project" value="UniProtKB-EC"/>
</dbReference>
<organism evidence="8 9">
    <name type="scientific">Tessaracoccus rhinocerotis</name>
    <dbReference type="NCBI Taxonomy" id="1689449"/>
    <lineage>
        <taxon>Bacteria</taxon>
        <taxon>Bacillati</taxon>
        <taxon>Actinomycetota</taxon>
        <taxon>Actinomycetes</taxon>
        <taxon>Propionibacteriales</taxon>
        <taxon>Propionibacteriaceae</taxon>
        <taxon>Tessaracoccus</taxon>
    </lineage>
</organism>
<dbReference type="PANTHER" id="PTHR20858:SF17">
    <property type="entry name" value="HYDROXYMETHYLPYRIMIDINE_PHOSPHOMETHYLPYRIMIDINE KINASE THI20-RELATED"/>
    <property type="match status" value="1"/>
</dbReference>
<comment type="caution">
    <text evidence="8">The sequence shown here is derived from an EMBL/GenBank/DDBJ whole genome shotgun (WGS) entry which is preliminary data.</text>
</comment>
<dbReference type="InterPro" id="IPR004305">
    <property type="entry name" value="Thiaminase-2/PQQC"/>
</dbReference>
<dbReference type="GO" id="GO:0009228">
    <property type="term" value="P:thiamine biosynthetic process"/>
    <property type="evidence" value="ECO:0007669"/>
    <property type="project" value="UniProtKB-KW"/>
</dbReference>
<reference evidence="8 9" key="1">
    <citation type="submission" date="2019-07" db="EMBL/GenBank/DDBJ databases">
        <authorList>
            <person name="Zhou L.-Y."/>
        </authorList>
    </citation>
    <scope>NUCLEOTIDE SEQUENCE [LARGE SCALE GENOMIC DNA]</scope>
    <source>
        <strain evidence="8 9">YIM 101269</strain>
    </source>
</reference>
<evidence type="ECO:0000256" key="4">
    <source>
        <dbReference type="ARBA" id="ARBA00004769"/>
    </source>
</evidence>
<keyword evidence="5" id="KW-0784">Thiamine biosynthesis</keyword>
<dbReference type="NCBIfam" id="NF011301">
    <property type="entry name" value="PRK14713.1"/>
    <property type="match status" value="1"/>
</dbReference>
<dbReference type="PANTHER" id="PTHR20858">
    <property type="entry name" value="PHOSPHOMETHYLPYRIMIDINE KINASE"/>
    <property type="match status" value="1"/>
</dbReference>
<gene>
    <name evidence="8" type="ORF">FOJ82_13920</name>
</gene>
<dbReference type="GO" id="GO:0005829">
    <property type="term" value="C:cytosol"/>
    <property type="evidence" value="ECO:0007669"/>
    <property type="project" value="TreeGrafter"/>
</dbReference>
<comment type="pathway">
    <text evidence="4">Cofactor biosynthesis; thiamine diphosphate biosynthesis; 4-amino-2-methyl-5-diphosphomethylpyrimidine from 5-amino-1-(5-phospho-D-ribosyl)imidazole: step 3/3.</text>
</comment>
<evidence type="ECO:0000256" key="2">
    <source>
        <dbReference type="ARBA" id="ARBA00000565"/>
    </source>
</evidence>
<proteinExistence type="predicted"/>
<dbReference type="InterPro" id="IPR013749">
    <property type="entry name" value="PM/HMP-P_kinase-1"/>
</dbReference>
<evidence type="ECO:0000256" key="3">
    <source>
        <dbReference type="ARBA" id="ARBA00003848"/>
    </source>
</evidence>
<evidence type="ECO:0000313" key="8">
    <source>
        <dbReference type="EMBL" id="TRY17136.1"/>
    </source>
</evidence>
<sequence length="533" mass="55630">MLSIAGTDPSGGAGTAADMKSIIAAGGYAMTAVTAIVAQNTHGVREIHSPPASFLAAQLRAVSDDVEVDAVKTGMLGTLPAIEAVSAWLDANPPSILVVDPVMVSTSGHRLLAPEAEAAMVEFCRRATVVTPNIPELARLCDRPPATTRRQAVEQATVWARQSGVAVVVKTGHLTGSSVTNTWVGPDGPLFSTAGSRVETTNTHGTGCSLAAALATRLARGDSPAAALVWTTTWLHEAVAHGHRLAVGSGNGPVDHSRRSRRLQAAGAADPWLDAESAVPALESAEELLRMVPAEDPAAATPGAAVPPAGPWTRALWRAGRASTAAIADCDFVRALHAGSLPREAFEFYLAQDARYLGRYSRALAALDTDSAPAGARTFWAGSARRALAVEAEMHRTLLGGRVAASMSPVTRSYTDFLLAASFAEPYAVGAAAVLPCFWLYAQTGSGAPEVATDHPYAEWLATYRDPAFRGSVREAVGHVEDAMAAATPSVRAEAARAYLLACRHELEFFEQALRLEQVGPAPELTTAIAVAS</sequence>
<dbReference type="GO" id="GO:0008972">
    <property type="term" value="F:phosphomethylpyrimidine kinase activity"/>
    <property type="evidence" value="ECO:0007669"/>
    <property type="project" value="UniProtKB-EC"/>
</dbReference>
<keyword evidence="9" id="KW-1185">Reference proteome</keyword>
<evidence type="ECO:0000256" key="5">
    <source>
        <dbReference type="ARBA" id="ARBA00022977"/>
    </source>
</evidence>
<feature type="domain" description="Pyridoxamine kinase/Phosphomethylpyrimidine kinase" evidence="7">
    <location>
        <begin position="8"/>
        <end position="255"/>
    </location>
</feature>
<dbReference type="SUPFAM" id="SSF53613">
    <property type="entry name" value="Ribokinase-like"/>
    <property type="match status" value="1"/>
</dbReference>
<dbReference type="UniPathway" id="UPA00060">
    <property type="reaction ID" value="UER00138"/>
</dbReference>
<keyword evidence="8" id="KW-0418">Kinase</keyword>
<evidence type="ECO:0000313" key="9">
    <source>
        <dbReference type="Proteomes" id="UP000317638"/>
    </source>
</evidence>
<accession>A0A553JXG4</accession>